<gene>
    <name evidence="15" type="ORF">SCHPADRAFT_1002349</name>
</gene>
<dbReference type="SUPFAM" id="SSF46934">
    <property type="entry name" value="UBA-like"/>
    <property type="match status" value="1"/>
</dbReference>
<dbReference type="Pfam" id="PF00627">
    <property type="entry name" value="UBA"/>
    <property type="match status" value="1"/>
</dbReference>
<dbReference type="EMBL" id="KQ086207">
    <property type="protein sequence ID" value="KLO06439.1"/>
    <property type="molecule type" value="Genomic_DNA"/>
</dbReference>
<dbReference type="InterPro" id="IPR016024">
    <property type="entry name" value="ARM-type_fold"/>
</dbReference>
<feature type="region of interest" description="Disordered" evidence="12">
    <location>
        <begin position="1304"/>
        <end position="1394"/>
    </location>
</feature>
<dbReference type="InterPro" id="IPR050409">
    <property type="entry name" value="E3_ubiq-protein_ligase"/>
</dbReference>
<dbReference type="CDD" id="cd00078">
    <property type="entry name" value="HECTc"/>
    <property type="match status" value="1"/>
</dbReference>
<feature type="compositionally biased region" description="Polar residues" evidence="12">
    <location>
        <begin position="722"/>
        <end position="742"/>
    </location>
</feature>
<feature type="domain" description="UBA" evidence="13">
    <location>
        <begin position="1256"/>
        <end position="1296"/>
    </location>
</feature>
<dbReference type="PROSITE" id="PS50237">
    <property type="entry name" value="HECT"/>
    <property type="match status" value="1"/>
</dbReference>
<feature type="region of interest" description="Disordered" evidence="12">
    <location>
        <begin position="1767"/>
        <end position="1799"/>
    </location>
</feature>
<feature type="region of interest" description="Disordered" evidence="12">
    <location>
        <begin position="201"/>
        <end position="232"/>
    </location>
</feature>
<feature type="compositionally biased region" description="Polar residues" evidence="12">
    <location>
        <begin position="1359"/>
        <end position="1368"/>
    </location>
</feature>
<dbReference type="InterPro" id="IPR010314">
    <property type="entry name" value="E3_Ub_ligase_DUF913"/>
</dbReference>
<feature type="compositionally biased region" description="Basic and acidic residues" evidence="12">
    <location>
        <begin position="2453"/>
        <end position="2486"/>
    </location>
</feature>
<evidence type="ECO:0000313" key="16">
    <source>
        <dbReference type="Proteomes" id="UP000053477"/>
    </source>
</evidence>
<feature type="region of interest" description="Disordered" evidence="12">
    <location>
        <begin position="2815"/>
        <end position="2840"/>
    </location>
</feature>
<keyword evidence="9" id="KW-0539">Nucleus</keyword>
<dbReference type="GO" id="GO:0061630">
    <property type="term" value="F:ubiquitin protein ligase activity"/>
    <property type="evidence" value="ECO:0007669"/>
    <property type="project" value="UniProtKB-EC"/>
</dbReference>
<keyword evidence="16" id="KW-1185">Reference proteome</keyword>
<dbReference type="FunCoup" id="A0A0H2R3P6">
    <property type="interactions" value="771"/>
</dbReference>
<evidence type="ECO:0000259" key="13">
    <source>
        <dbReference type="PROSITE" id="PS50030"/>
    </source>
</evidence>
<dbReference type="PROSITE" id="PS50030">
    <property type="entry name" value="UBA"/>
    <property type="match status" value="1"/>
</dbReference>
<evidence type="ECO:0000256" key="8">
    <source>
        <dbReference type="ARBA" id="ARBA00022816"/>
    </source>
</evidence>
<dbReference type="InterPro" id="IPR000569">
    <property type="entry name" value="HECT_dom"/>
</dbReference>
<evidence type="ECO:0000256" key="2">
    <source>
        <dbReference type="ARBA" id="ARBA00004123"/>
    </source>
</evidence>
<accession>A0A0H2R3P6</accession>
<organism evidence="15 16">
    <name type="scientific">Schizopora paradoxa</name>
    <dbReference type="NCBI Taxonomy" id="27342"/>
    <lineage>
        <taxon>Eukaryota</taxon>
        <taxon>Fungi</taxon>
        <taxon>Dikarya</taxon>
        <taxon>Basidiomycota</taxon>
        <taxon>Agaricomycotina</taxon>
        <taxon>Agaricomycetes</taxon>
        <taxon>Hymenochaetales</taxon>
        <taxon>Schizoporaceae</taxon>
        <taxon>Schizopora</taxon>
    </lineage>
</organism>
<comment type="similarity">
    <text evidence="10">Belongs to the UPL family. TOM1/PTR1 subfamily.</text>
</comment>
<comment type="pathway">
    <text evidence="3">Protein modification; protein ubiquitination.</text>
</comment>
<dbReference type="UniPathway" id="UPA00143"/>
<evidence type="ECO:0000259" key="14">
    <source>
        <dbReference type="PROSITE" id="PS50237"/>
    </source>
</evidence>
<name>A0A0H2R3P6_9AGAM</name>
<keyword evidence="7 11" id="KW-0833">Ubl conjugation pathway</keyword>
<dbReference type="Pfam" id="PF06025">
    <property type="entry name" value="DUF913"/>
    <property type="match status" value="1"/>
</dbReference>
<dbReference type="Gene3D" id="3.30.2160.10">
    <property type="entry name" value="Hect, E3 ligase catalytic domain"/>
    <property type="match status" value="1"/>
</dbReference>
<evidence type="ECO:0000256" key="12">
    <source>
        <dbReference type="SAM" id="MobiDB-lite"/>
    </source>
</evidence>
<dbReference type="InterPro" id="IPR015940">
    <property type="entry name" value="UBA"/>
</dbReference>
<comment type="subcellular location">
    <subcellularLocation>
        <location evidence="2">Nucleus</location>
    </subcellularLocation>
</comment>
<dbReference type="STRING" id="27342.A0A0H2R3P6"/>
<evidence type="ECO:0000256" key="7">
    <source>
        <dbReference type="ARBA" id="ARBA00022786"/>
    </source>
</evidence>
<evidence type="ECO:0000256" key="4">
    <source>
        <dbReference type="ARBA" id="ARBA00012485"/>
    </source>
</evidence>
<dbReference type="SUPFAM" id="SSF56204">
    <property type="entry name" value="Hect, E3 ligase catalytic domain"/>
    <property type="match status" value="1"/>
</dbReference>
<feature type="region of interest" description="Disordered" evidence="12">
    <location>
        <begin position="2942"/>
        <end position="3002"/>
    </location>
</feature>
<evidence type="ECO:0000313" key="15">
    <source>
        <dbReference type="EMBL" id="KLO06439.1"/>
    </source>
</evidence>
<feature type="region of interest" description="Disordered" evidence="12">
    <location>
        <begin position="2080"/>
        <end position="2190"/>
    </location>
</feature>
<dbReference type="FunFam" id="3.90.1750.10:FF:000003">
    <property type="entry name" value="E3 ubiquitin-protein ligase UPL1"/>
    <property type="match status" value="1"/>
</dbReference>
<dbReference type="InterPro" id="IPR009060">
    <property type="entry name" value="UBA-like_sf"/>
</dbReference>
<feature type="region of interest" description="Disordered" evidence="12">
    <location>
        <begin position="1700"/>
        <end position="1728"/>
    </location>
</feature>
<dbReference type="Gene3D" id="3.30.2410.10">
    <property type="entry name" value="Hect, E3 ligase catalytic domain"/>
    <property type="match status" value="1"/>
</dbReference>
<dbReference type="SMART" id="SM00119">
    <property type="entry name" value="HECTc"/>
    <property type="match status" value="1"/>
</dbReference>
<keyword evidence="5" id="KW-0813">Transport</keyword>
<dbReference type="GO" id="GO:0000209">
    <property type="term" value="P:protein polyubiquitination"/>
    <property type="evidence" value="ECO:0007669"/>
    <property type="project" value="TreeGrafter"/>
</dbReference>
<feature type="active site" description="Glycyl thioester intermediate" evidence="11">
    <location>
        <position position="3610"/>
    </location>
</feature>
<dbReference type="GO" id="GO:0005634">
    <property type="term" value="C:nucleus"/>
    <property type="evidence" value="ECO:0007669"/>
    <property type="project" value="UniProtKB-SubCell"/>
</dbReference>
<dbReference type="GO" id="GO:0005737">
    <property type="term" value="C:cytoplasm"/>
    <property type="evidence" value="ECO:0007669"/>
    <property type="project" value="TreeGrafter"/>
</dbReference>
<keyword evidence="8" id="KW-0509">mRNA transport</keyword>
<dbReference type="FunFam" id="3.30.2410.10:FF:000004">
    <property type="entry name" value="E3 ubiquitin-protein ligase HUWE1, variant"/>
    <property type="match status" value="1"/>
</dbReference>
<feature type="compositionally biased region" description="Polar residues" evidence="12">
    <location>
        <begin position="1776"/>
        <end position="1794"/>
    </location>
</feature>
<evidence type="ECO:0000256" key="9">
    <source>
        <dbReference type="ARBA" id="ARBA00023242"/>
    </source>
</evidence>
<dbReference type="InterPro" id="IPR035983">
    <property type="entry name" value="Hect_E3_ubiquitin_ligase"/>
</dbReference>
<reference evidence="15 16" key="1">
    <citation type="submission" date="2015-04" db="EMBL/GenBank/DDBJ databases">
        <title>Complete genome sequence of Schizopora paradoxa KUC8140, a cosmopolitan wood degrader in East Asia.</title>
        <authorList>
            <consortium name="DOE Joint Genome Institute"/>
            <person name="Min B."/>
            <person name="Park H."/>
            <person name="Jang Y."/>
            <person name="Kim J.-J."/>
            <person name="Kim K.H."/>
            <person name="Pangilinan J."/>
            <person name="Lipzen A."/>
            <person name="Riley R."/>
            <person name="Grigoriev I.V."/>
            <person name="Spatafora J.W."/>
            <person name="Choi I.-G."/>
        </authorList>
    </citation>
    <scope>NUCLEOTIDE SEQUENCE [LARGE SCALE GENOMIC DNA]</scope>
    <source>
        <strain evidence="15 16">KUC8140</strain>
    </source>
</reference>
<keyword evidence="6" id="KW-0808">Transferase</keyword>
<dbReference type="Gene3D" id="3.90.1750.10">
    <property type="entry name" value="Hect, E3 ligase catalytic domains"/>
    <property type="match status" value="1"/>
</dbReference>
<dbReference type="InterPro" id="IPR025527">
    <property type="entry name" value="HUWE1/Rev1_UBM"/>
</dbReference>
<comment type="catalytic activity">
    <reaction evidence="1">
        <text>S-ubiquitinyl-[E2 ubiquitin-conjugating enzyme]-L-cysteine + [acceptor protein]-L-lysine = [E2 ubiquitin-conjugating enzyme]-L-cysteine + N(6)-ubiquitinyl-[acceptor protein]-L-lysine.</text>
        <dbReference type="EC" id="2.3.2.26"/>
    </reaction>
</comment>
<evidence type="ECO:0000256" key="3">
    <source>
        <dbReference type="ARBA" id="ARBA00004906"/>
    </source>
</evidence>
<dbReference type="EC" id="2.3.2.26" evidence="4"/>
<dbReference type="Proteomes" id="UP000053477">
    <property type="component" value="Unassembled WGS sequence"/>
</dbReference>
<feature type="region of interest" description="Disordered" evidence="12">
    <location>
        <begin position="2453"/>
        <end position="2569"/>
    </location>
</feature>
<dbReference type="FunFam" id="3.30.2160.10:FF:000001">
    <property type="entry name" value="E3 ubiquitin-protein ligase NEDD4-like"/>
    <property type="match status" value="1"/>
</dbReference>
<dbReference type="Pfam" id="PF14377">
    <property type="entry name" value="UBM"/>
    <property type="match status" value="3"/>
</dbReference>
<feature type="compositionally biased region" description="Acidic residues" evidence="12">
    <location>
        <begin position="2128"/>
        <end position="2168"/>
    </location>
</feature>
<dbReference type="Pfam" id="PF00632">
    <property type="entry name" value="HECT"/>
    <property type="match status" value="1"/>
</dbReference>
<dbReference type="OrthoDB" id="8068875at2759"/>
<feature type="compositionally biased region" description="Basic and acidic residues" evidence="12">
    <location>
        <begin position="2050"/>
        <end position="2060"/>
    </location>
</feature>
<feature type="compositionally biased region" description="Low complexity" evidence="12">
    <location>
        <begin position="2951"/>
        <end position="2995"/>
    </location>
</feature>
<sequence length="3643" mass="401462">MKVSPRSKKFAAPHPHVATLIAEILAKPTEDLTDFLASIDSWKWPRSDLNAWIKVLDKFDTVLEDVIRDYDIDSLQVKDFTPEVKNLVIGILKFERLLLENSTNRKLYQSYDRLNSLLSSSDLDILVASLLLLLRPSQQYTGQHGLSQTLQVSSDRLESLAKSWPSLREHGIEMLSLIDDNSDERLERLPQETSEVHFTFYRNGDKASENQDSTAPSTAEGSSKSHPNASAPYTIHLGSLAQSSRSAQEVYVDAVKHHDVPENHKFDLLCRIRTAHALGSGRRDERQNLTMARLLSIAIYAHTHTETQTQSNMYLFEPDLSNRIAEVLQLERGVSPFVQMTALSALDALVRYRGKGQEVLAAVNAGVNHGVLMSLFRKSVAEISNPTTALPNLFVDALLSFVGLIAQYTSGGSSLIVGAGLIPQLIQIISITAPERVSFVSKSMSIVDHVLYAYPTAFTMFCNGRGVDVLTERIKQEIDLAVETFGGDENAKSASSSFGLLQHGRSGLLKHILRSMHKMMQNSGTAEGMRGLIDSSLLKSVEKVIIYRGVFGPSIFPIAINVVATFLHNEPTSFSAIQEAKMPDRVYDAIESGVELSMEVIQAFTNVIGALMLNQAGQEQLSSRPSIIPSLFTIFTSERHLKVLQEKDNAVLIGTYFDELVRHHPTLKEAVFSSIMSTLGKIHALGMVYTPPESEKFWYGLTGAKAIDTNEDVRMEDVEPSAPSSAMESNQNVEESSAQSDEANVKSLDNPVVDFINAMCQFLNGLFHQASSLQLPGLCEDFIELGGLSRLTDLLELPSLPYNFGGAQHLDPLIQLTRIISDVSPRKILDHLSERVKRTLDITKPFWETLGENSRLEALIESADDADTVEANYMFRNLVSLHVQVALLSDIYAAIGFAHNRSAIGLLHSVTGHNALEIVPSLGALHRAFIWESILFKNALRARGIQPSPSGSQTPREGNIVSPIVVENGVAGPSEATGPLESIETEQNGPAKETGIQDNSNAKALAFLASQIPNALSPVLLAIAKMLMFGRRGVDVTQRKDFISVAETLATVMHSHLQQFSFNEGLAGYAYNTLMLTFISMMLFDETSNQNPLNTILLIQFRKQGGIDAVITSSRRYAVAISRISDIAVEERSEDDKQELVHATGGFKVALHLLHSLISYKPMTDVHQIGNLGAVARSESDPDFYEPFDFLVKMRLSIAPIILETWQSSWLVTAPPALSRYVLLAVKDILAAENEQKPATSAAEPSASSLLRTPAAPTEDQIRQLTDMGFRRGAALHALERARNNVTLATEYLLSVPLGALDSIPDPPENVEPQADVAAPSTTEPTEEAAHTEDAAELTEEAAHTEGAAEPVEEAVHSQGATDETPSDAQPAAEDQPMEESTPLNPEPTAEDRRRELDELREQIRVSFGTHALRLADAHPTDLVFDVRHLLAGPMESFREEAILAVFGDIEKFSPGALDVQEIPLSVRCRLLALLLSSNAKSILTVAEEKNLNLMDLLQALLLSNPIGRDADQPLPKWLAPLFLAAESLLVAAEDIKAISLPLAGEEVVHEDLLCGPSYKDVQLVLLDICIRLLHLPSLPRDEGLAVTSMLVQLTRNRASAKAFVERGGLVRLLGLLKGPSEFSSSSFHSHAIIIFRHLMEDPATIEAIMRFEIKRYFSSSRSRAFDVSNFARSNGDMLVRDPQTFVSVTKSLCQLEHPDSGMPTLTLKPDSKNDAPAAADTSEDTQEKDIEMNLDQEPSSVQKEDVFSPTEAIIHGILDELTKIGKASQDAPRPTSESESASILTAADATNQDGKSESAELRDTHSYACLLMTYLAELLISYDQCKASFLSYPKKKPAHTPSKESRSKSAALSFILSEFVTYGNFIFDIKTSSIRKQRMVMSDCAIQLIVAICVDNSAHSTTTTDFSNVRKLVLECIGKALRESSSVESIGDRYGRLQALGELCYRLLTVRFNNGQKGTEEACMQIAKIMLEKSFVAILTSVVSDIDLKFPNVKNLVSGLLRPLEHLTKVAIKMGRSSNQKDKGISANKSDTSSSVSSEDMEDDAMEVAENRETPDLYRHSALGMYSGEMEDMNYNVDGEMDEDEDMDDEDDVDVDYDEEGSVDTSNTDEDEDVVEDEDIVVAATEAAEDWQAAEDEMDEDDDGEDDDEDDGEDDDEDEDDADEEMTWQDGGAEVAPNAELAGDGDDEELDDDAIAMEQAANEIEQEVLSEQEGMDDIGDYDEVGLDEIDPEDDFEYNGNGQRGNPHRRGFIFGGLSGRTRADDQESQLFGRGRPSTADSMMHPLLVDGNVSNPSAPQNIRTIQRRLQRGVIPGNAFADMLQTIGDLVGGGAAQFMQRIVTTVGGAITADIHVQVPPNGLLVDERPRHLRAGVAAPVRIQAIRTTDSRPQNIVPFVPLLTLQRWSEEASATLRKQVQERAGRTSNHITCALLPEAREVARVAKEKADKEMAAAEELRKKAEEEQAEAEEARKKEEEEQAKAKEAEASIPQSEQQVSIEESVSSTDPIPSEDVTSEVVADAPMAEESTTSPSDAPVSEDVEDVQMGEASTSEAEEQAENNHGEGSSGATSERITVLIHGNPVDITDTGIDPTFLEALPDDMREEVINQHFREQRTVQAEQAVDSSISADFLDALPPEIRAELLQQERLERNRRQAQEAQGEPSVGPADIDPASFIASLDPQLRQSVLMESDEGFLQTLPSHMIAEAGSYYEHAQQAHPRREVTMPRSEPPQVIRKPPQIRDAVQLLDKTGVASIVRLLFFPQLSRRNLLFKVFVNLCENSKSRTDLFNLLLSILQDGTGDLAIVDKNFAQLSFRPVKGSPTTPKSAAKQKESSVSVPSTSQVTTDIAPDLVAQRCLDALSYIVETNDSSSLFFLTEHELPAGLRRTTSRKGKGKEKQTPQSHYPVVLLLGLLDRQTLLKTPSIVDAVAGLLNTITRPLSSLKPLEKKSEEASQQATSTAVSAAAPTTTTTDPSAQVGAAPAPAEATAGPSAEPTAPEQPKVDSVGAVEEKILLANPPQIPHHALRLIVNILTVGDCSGKTFQHTLALINHLSFLPDAREVIAQELKSRAQDFGHNISSDLDRLITALKEHTGRGELPNALASKFSPASSDQAKLLRILKTIDYMYTKSPAVTAQSGQDVSEGNGAKEIYDSFRFTPLWNKLGDCLAVVENKPDIEHISTILLPLIESLMVVCKNVGLKSAPTRLSVAPGSPRSPLTVEESIDNLFVSFTDDHRKVLNLMVRNNPSLMSGSFSLLVQNSRVLDFDNKRNYFTQQLHRRPHTRDHYGTIQLNIRRSRMFEDSYHAFLNKSGDQIKYGKLSVRFYQEEGVDAGGVTREWFQVLARQMFNPNYALFEPCAADRQTYQPNKASKINPDHLFYFKFVGRVIGKAIYDGRLMDAHFARSLYRQLLGKPVDYRDVEWVDPEYYNSLCWILENDPTPLELTFIAEVEEFGQRRTISLKDNGASIPVTIENRKEYVQLSARYRLYSSIQEQIEHLLSGFYEIIPKELISIFNEQEVELLISGTPDIDVDEWRAATEYTGYSSADPVIVWWWRALKSFNRDEKAKVLSFATGTSRVPLGGFVDLQGVQGVQRFSIHRAYGDPDRLPQAHTCFNQIDLPQYSSYEKLRQQLLLAINEGGEGFGFA</sequence>
<evidence type="ECO:0000256" key="10">
    <source>
        <dbReference type="ARBA" id="ARBA00034494"/>
    </source>
</evidence>
<feature type="region of interest" description="Disordered" evidence="12">
    <location>
        <begin position="974"/>
        <end position="996"/>
    </location>
</feature>
<evidence type="ECO:0000256" key="1">
    <source>
        <dbReference type="ARBA" id="ARBA00000885"/>
    </source>
</evidence>
<dbReference type="GO" id="GO:0006511">
    <property type="term" value="P:ubiquitin-dependent protein catabolic process"/>
    <property type="evidence" value="ECO:0007669"/>
    <property type="project" value="TreeGrafter"/>
</dbReference>
<feature type="region of interest" description="Disordered" evidence="12">
    <location>
        <begin position="2019"/>
        <end position="2060"/>
    </location>
</feature>
<evidence type="ECO:0000256" key="6">
    <source>
        <dbReference type="ARBA" id="ARBA00022679"/>
    </source>
</evidence>
<feature type="compositionally biased region" description="Low complexity" evidence="12">
    <location>
        <begin position="1238"/>
        <end position="1249"/>
    </location>
</feature>
<dbReference type="PANTHER" id="PTHR11254">
    <property type="entry name" value="HECT DOMAIN UBIQUITIN-PROTEIN LIGASE"/>
    <property type="match status" value="1"/>
</dbReference>
<evidence type="ECO:0000256" key="5">
    <source>
        <dbReference type="ARBA" id="ARBA00022448"/>
    </source>
</evidence>
<evidence type="ECO:0000256" key="11">
    <source>
        <dbReference type="PROSITE-ProRule" id="PRU00104"/>
    </source>
</evidence>
<dbReference type="PANTHER" id="PTHR11254:SF67">
    <property type="entry name" value="E3 UBIQUITIN-PROTEIN LIGASE HUWE1"/>
    <property type="match status" value="1"/>
</dbReference>
<dbReference type="Pfam" id="PF06012">
    <property type="entry name" value="DUF908"/>
    <property type="match status" value="1"/>
</dbReference>
<dbReference type="InterPro" id="IPR010309">
    <property type="entry name" value="E3_Ub_ligase_DUF908"/>
</dbReference>
<dbReference type="SMART" id="SM00165">
    <property type="entry name" value="UBA"/>
    <property type="match status" value="1"/>
</dbReference>
<feature type="region of interest" description="Disordered" evidence="12">
    <location>
        <begin position="717"/>
        <end position="744"/>
    </location>
</feature>
<feature type="domain" description="HECT" evidence="14">
    <location>
        <begin position="3308"/>
        <end position="3643"/>
    </location>
</feature>
<dbReference type="InParanoid" id="A0A0H2R3P6"/>
<feature type="compositionally biased region" description="Acidic residues" evidence="12">
    <location>
        <begin position="2080"/>
        <end position="2121"/>
    </location>
</feature>
<feature type="compositionally biased region" description="Low complexity" evidence="12">
    <location>
        <begin position="2487"/>
        <end position="2504"/>
    </location>
</feature>
<proteinExistence type="inferred from homology"/>
<dbReference type="GO" id="GO:0051028">
    <property type="term" value="P:mRNA transport"/>
    <property type="evidence" value="ECO:0007669"/>
    <property type="project" value="UniProtKB-KW"/>
</dbReference>
<protein>
    <recommendedName>
        <fullName evidence="4">HECT-type E3 ubiquitin transferase</fullName>
        <ecNumber evidence="4">2.3.2.26</ecNumber>
    </recommendedName>
</protein>
<dbReference type="Gene3D" id="1.10.8.10">
    <property type="entry name" value="DNA helicase RuvA subunit, C-terminal domain"/>
    <property type="match status" value="1"/>
</dbReference>
<dbReference type="SUPFAM" id="SSF48371">
    <property type="entry name" value="ARM repeat"/>
    <property type="match status" value="1"/>
</dbReference>
<feature type="region of interest" description="Disordered" evidence="12">
    <location>
        <begin position="1235"/>
        <end position="1258"/>
    </location>
</feature>
<feature type="compositionally biased region" description="Polar residues" evidence="12">
    <location>
        <begin position="210"/>
        <end position="228"/>
    </location>
</feature>